<dbReference type="GO" id="GO:0009097">
    <property type="term" value="P:isoleucine biosynthetic process"/>
    <property type="evidence" value="ECO:0007669"/>
    <property type="project" value="TreeGrafter"/>
</dbReference>
<dbReference type="SUPFAM" id="SSF52518">
    <property type="entry name" value="Thiamin diphosphate-binding fold (THDP-binding)"/>
    <property type="match status" value="2"/>
</dbReference>
<dbReference type="InterPro" id="IPR012000">
    <property type="entry name" value="Thiamin_PyroP_enz_cen_dom"/>
</dbReference>
<dbReference type="PANTHER" id="PTHR18968">
    <property type="entry name" value="THIAMINE PYROPHOSPHATE ENZYMES"/>
    <property type="match status" value="1"/>
</dbReference>
<reference evidence="8" key="1">
    <citation type="journal article" date="2018" name="Front. Microbiol.">
        <title>Genome-Based Analysis Reveals the Taxonomy and Diversity of the Family Idiomarinaceae.</title>
        <authorList>
            <person name="Liu Y."/>
            <person name="Lai Q."/>
            <person name="Shao Z."/>
        </authorList>
    </citation>
    <scope>NUCLEOTIDE SEQUENCE [LARGE SCALE GENOMIC DNA]</scope>
    <source>
        <strain evidence="8">SW15</strain>
    </source>
</reference>
<evidence type="ECO:0000313" key="7">
    <source>
        <dbReference type="EMBL" id="RUO46404.1"/>
    </source>
</evidence>
<keyword evidence="2 3" id="KW-0786">Thiamine pyrophosphate</keyword>
<accession>A0A432XCB6</accession>
<comment type="similarity">
    <text evidence="1 3">Belongs to the TPP enzyme family.</text>
</comment>
<feature type="domain" description="Thiamine pyrophosphate enzyme central" evidence="4">
    <location>
        <begin position="195"/>
        <end position="300"/>
    </location>
</feature>
<evidence type="ECO:0000256" key="2">
    <source>
        <dbReference type="ARBA" id="ARBA00023052"/>
    </source>
</evidence>
<dbReference type="InterPro" id="IPR011766">
    <property type="entry name" value="TPP_enzyme_TPP-bd"/>
</dbReference>
<dbReference type="SUPFAM" id="SSF52467">
    <property type="entry name" value="DHS-like NAD/FAD-binding domain"/>
    <property type="match status" value="1"/>
</dbReference>
<dbReference type="GO" id="GO:0003984">
    <property type="term" value="F:acetolactate synthase activity"/>
    <property type="evidence" value="ECO:0007669"/>
    <property type="project" value="TreeGrafter"/>
</dbReference>
<dbReference type="RefSeq" id="WP_126834620.1">
    <property type="nucleotide sequence ID" value="NZ_PIPT01000009.1"/>
</dbReference>
<dbReference type="OrthoDB" id="9785953at2"/>
<sequence length="555" mass="61214">MNFAALLVQELKQFECEALFGIPGDFILPLLCELQDNGALPFYTLNHEPSVIYAADAAARIRQRPQAALLTYGAGALNAVNAIAQAYVERVPLVILAGFPAQQEIDRNVAIHHQAKDLDSQRRILSEVTELQVRLNNPTTASGQLRAALQCCRETSRPVLIEIPRDAISFNCVPLPPYHPPQMPEREAVKLASYLLQRLQNARQPVFLVGIEVQRFGAAQAVEDLALQLNIPIVTSFLARASISHDHPCYHGTFIDESDTHAYQLLQESDLIIHLGVIVTDSNFAAYPSFVRGDVVVQLHQGTTYLPHERCFDTDLQALCLRLLSYHLPPYSTWFEPTPASEFDPHLAWNSTTVVELIDAQLSSQDACVPIISDVGDCLFASLHADASHVIAPAYYASMGYSIPAALGVHVTTGLRSVVLVGDGAFLMTGLELCQAIHFGACPIVVLFNNRRWDMIEAFAPELTCTSLPECDFQRLSQALGAVTHQANDAQSFDAAFNAAWADSNRLQVIEVQLGHERSARLTRFADAFTQRLDKGMMQRGSFDVSDHTLTDSER</sequence>
<dbReference type="InterPro" id="IPR012001">
    <property type="entry name" value="Thiamin_PyroP_enz_TPP-bd_dom"/>
</dbReference>
<keyword evidence="7" id="KW-0670">Pyruvate</keyword>
<dbReference type="EMBL" id="PIPT01000009">
    <property type="protein sequence ID" value="RUO46404.1"/>
    <property type="molecule type" value="Genomic_DNA"/>
</dbReference>
<evidence type="ECO:0000256" key="1">
    <source>
        <dbReference type="ARBA" id="ARBA00007812"/>
    </source>
</evidence>
<organism evidence="7 8">
    <name type="scientific">Pseudidiomarina aquimaris</name>
    <dbReference type="NCBI Taxonomy" id="641841"/>
    <lineage>
        <taxon>Bacteria</taxon>
        <taxon>Pseudomonadati</taxon>
        <taxon>Pseudomonadota</taxon>
        <taxon>Gammaproteobacteria</taxon>
        <taxon>Alteromonadales</taxon>
        <taxon>Idiomarinaceae</taxon>
        <taxon>Pseudidiomarina</taxon>
    </lineage>
</organism>
<evidence type="ECO:0000259" key="6">
    <source>
        <dbReference type="Pfam" id="PF02776"/>
    </source>
</evidence>
<dbReference type="Pfam" id="PF02775">
    <property type="entry name" value="TPP_enzyme_C"/>
    <property type="match status" value="1"/>
</dbReference>
<comment type="caution">
    <text evidence="7">The sequence shown here is derived from an EMBL/GenBank/DDBJ whole genome shotgun (WGS) entry which is preliminary data.</text>
</comment>
<dbReference type="PANTHER" id="PTHR18968:SF13">
    <property type="entry name" value="ACETOLACTATE SYNTHASE CATALYTIC SUBUNIT, MITOCHONDRIAL"/>
    <property type="match status" value="1"/>
</dbReference>
<proteinExistence type="inferred from homology"/>
<protein>
    <submittedName>
        <fullName evidence="7">Indolepyruvate decarboxylase</fullName>
    </submittedName>
</protein>
<dbReference type="Pfam" id="PF00205">
    <property type="entry name" value="TPP_enzyme_M"/>
    <property type="match status" value="1"/>
</dbReference>
<dbReference type="GO" id="GO:0005948">
    <property type="term" value="C:acetolactate synthase complex"/>
    <property type="evidence" value="ECO:0007669"/>
    <property type="project" value="TreeGrafter"/>
</dbReference>
<evidence type="ECO:0000313" key="8">
    <source>
        <dbReference type="Proteomes" id="UP000286678"/>
    </source>
</evidence>
<dbReference type="InterPro" id="IPR029061">
    <property type="entry name" value="THDP-binding"/>
</dbReference>
<keyword evidence="8" id="KW-1185">Reference proteome</keyword>
<dbReference type="InterPro" id="IPR045229">
    <property type="entry name" value="TPP_enz"/>
</dbReference>
<dbReference type="AlphaFoldDB" id="A0A432XCB6"/>
<dbReference type="Gene3D" id="3.40.50.970">
    <property type="match status" value="2"/>
</dbReference>
<dbReference type="GO" id="GO:0009099">
    <property type="term" value="P:L-valine biosynthetic process"/>
    <property type="evidence" value="ECO:0007669"/>
    <property type="project" value="TreeGrafter"/>
</dbReference>
<dbReference type="Pfam" id="PF02776">
    <property type="entry name" value="TPP_enzyme_N"/>
    <property type="match status" value="1"/>
</dbReference>
<evidence type="ECO:0000259" key="5">
    <source>
        <dbReference type="Pfam" id="PF02775"/>
    </source>
</evidence>
<feature type="domain" description="Thiamine pyrophosphate enzyme TPP-binding" evidence="5">
    <location>
        <begin position="386"/>
        <end position="512"/>
    </location>
</feature>
<feature type="domain" description="Thiamine pyrophosphate enzyme N-terminal TPP-binding" evidence="6">
    <location>
        <begin position="1"/>
        <end position="112"/>
    </location>
</feature>
<dbReference type="GO" id="GO:0030976">
    <property type="term" value="F:thiamine pyrophosphate binding"/>
    <property type="evidence" value="ECO:0007669"/>
    <property type="project" value="InterPro"/>
</dbReference>
<dbReference type="GO" id="GO:0050660">
    <property type="term" value="F:flavin adenine dinucleotide binding"/>
    <property type="evidence" value="ECO:0007669"/>
    <property type="project" value="TreeGrafter"/>
</dbReference>
<name>A0A432XCB6_9GAMM</name>
<dbReference type="InterPro" id="IPR029035">
    <property type="entry name" value="DHS-like_NAD/FAD-binding_dom"/>
</dbReference>
<evidence type="ECO:0000259" key="4">
    <source>
        <dbReference type="Pfam" id="PF00205"/>
    </source>
</evidence>
<gene>
    <name evidence="7" type="ORF">CWE21_11645</name>
</gene>
<dbReference type="Gene3D" id="3.40.50.1220">
    <property type="entry name" value="TPP-binding domain"/>
    <property type="match status" value="1"/>
</dbReference>
<dbReference type="Proteomes" id="UP000286678">
    <property type="component" value="Unassembled WGS sequence"/>
</dbReference>
<evidence type="ECO:0000256" key="3">
    <source>
        <dbReference type="RuleBase" id="RU362132"/>
    </source>
</evidence>
<dbReference type="GO" id="GO:0000287">
    <property type="term" value="F:magnesium ion binding"/>
    <property type="evidence" value="ECO:0007669"/>
    <property type="project" value="InterPro"/>
</dbReference>